<feature type="transmembrane region" description="Helical" evidence="1">
    <location>
        <begin position="199"/>
        <end position="221"/>
    </location>
</feature>
<evidence type="ECO:0000313" key="2">
    <source>
        <dbReference type="EMBL" id="QJA19859.1"/>
    </source>
</evidence>
<reference evidence="2 3" key="1">
    <citation type="submission" date="2019-04" db="EMBL/GenBank/DDBJ databases">
        <title>Whole Genome Sequencing of Pectobacterium punjabense SS95.</title>
        <authorList>
            <person name="Sarfraz S."/>
            <person name="Oulghazi S."/>
            <person name="Roques C."/>
            <person name="Vandecasteele C."/>
            <person name="Faure D."/>
        </authorList>
    </citation>
    <scope>NUCLEOTIDE SEQUENCE [LARGE SCALE GENOMIC DNA]</scope>
    <source>
        <strain evidence="2 3">SS95</strain>
    </source>
</reference>
<accession>A0ABX6L0K6</accession>
<dbReference type="EMBL" id="CP038498">
    <property type="protein sequence ID" value="QJA19859.1"/>
    <property type="molecule type" value="Genomic_DNA"/>
</dbReference>
<proteinExistence type="predicted"/>
<feature type="transmembrane region" description="Helical" evidence="1">
    <location>
        <begin position="242"/>
        <end position="265"/>
    </location>
</feature>
<protein>
    <submittedName>
        <fullName evidence="2">Uncharacterized protein</fullName>
    </submittedName>
</protein>
<evidence type="ECO:0000256" key="1">
    <source>
        <dbReference type="SAM" id="Phobius"/>
    </source>
</evidence>
<organism evidence="2 3">
    <name type="scientific">Pectobacterium punjabense</name>
    <dbReference type="NCBI Taxonomy" id="2108399"/>
    <lineage>
        <taxon>Bacteria</taxon>
        <taxon>Pseudomonadati</taxon>
        <taxon>Pseudomonadota</taxon>
        <taxon>Gammaproteobacteria</taxon>
        <taxon>Enterobacterales</taxon>
        <taxon>Pectobacteriaceae</taxon>
        <taxon>Pectobacterium</taxon>
    </lineage>
</organism>
<keyword evidence="3" id="KW-1185">Reference proteome</keyword>
<gene>
    <name evidence="2" type="ORF">E2566_07970</name>
</gene>
<keyword evidence="1" id="KW-0472">Membrane</keyword>
<keyword evidence="1" id="KW-0812">Transmembrane</keyword>
<feature type="transmembrane region" description="Helical" evidence="1">
    <location>
        <begin position="146"/>
        <end position="167"/>
    </location>
</feature>
<evidence type="ECO:0000313" key="3">
    <source>
        <dbReference type="Proteomes" id="UP000502681"/>
    </source>
</evidence>
<dbReference type="Proteomes" id="UP000502681">
    <property type="component" value="Chromosome"/>
</dbReference>
<name>A0ABX6L0K6_9GAMM</name>
<sequence length="298" mass="34861">MQSDGIDDEARQVHFRYDASVPFARFNSPLPQVDNHQIHWIVYGIKPHILDAGHVIELMLKSDLDNLVYSATKNKLLNPFIASASRKTIHTFMESEAHQDMLEANRRGKSGDMLREALNRGFTTTYLDEALTSLKRIITAIQRWSVVKWAMISSFMIYLLMPLYTAFNHHWQQDTKKIYMTPLSRWGTQQELWLSLQSIARYCGLLIIIMAVIIPTLGYIWRRRWIKWRLNEYLAKWSADKGILRSTWFLSLILTSAFTTALLLFNPIWMTHDGLLFGSYPFGEQIIWMLKTLSLWTK</sequence>
<keyword evidence="1" id="KW-1133">Transmembrane helix</keyword>